<organism evidence="1">
    <name type="scientific">bioreactor metagenome</name>
    <dbReference type="NCBI Taxonomy" id="1076179"/>
    <lineage>
        <taxon>unclassified sequences</taxon>
        <taxon>metagenomes</taxon>
        <taxon>ecological metagenomes</taxon>
    </lineage>
</organism>
<dbReference type="AlphaFoldDB" id="A0A645I257"/>
<sequence length="30" mass="3499">MYEFVRIIDKAVTVHTTIVSRKTSPQPHED</sequence>
<proteinExistence type="predicted"/>
<evidence type="ECO:0000313" key="1">
    <source>
        <dbReference type="EMBL" id="MPN45355.1"/>
    </source>
</evidence>
<name>A0A645I257_9ZZZZ</name>
<reference evidence="1" key="1">
    <citation type="submission" date="2019-08" db="EMBL/GenBank/DDBJ databases">
        <authorList>
            <person name="Kucharzyk K."/>
            <person name="Murdoch R.W."/>
            <person name="Higgins S."/>
            <person name="Loffler F."/>
        </authorList>
    </citation>
    <scope>NUCLEOTIDE SEQUENCE</scope>
</reference>
<dbReference type="EMBL" id="VSSQ01105175">
    <property type="protein sequence ID" value="MPN45355.1"/>
    <property type="molecule type" value="Genomic_DNA"/>
</dbReference>
<comment type="caution">
    <text evidence="1">The sequence shown here is derived from an EMBL/GenBank/DDBJ whole genome shotgun (WGS) entry which is preliminary data.</text>
</comment>
<protein>
    <submittedName>
        <fullName evidence="1">Uncharacterized protein</fullName>
    </submittedName>
</protein>
<gene>
    <name evidence="1" type="ORF">SDC9_192922</name>
</gene>
<accession>A0A645I257</accession>